<organism evidence="1 2">
    <name type="scientific">Crenobacter luteus</name>
    <dbReference type="NCBI Taxonomy" id="1452487"/>
    <lineage>
        <taxon>Bacteria</taxon>
        <taxon>Pseudomonadati</taxon>
        <taxon>Pseudomonadota</taxon>
        <taxon>Betaproteobacteria</taxon>
        <taxon>Neisseriales</taxon>
        <taxon>Neisseriaceae</taxon>
        <taxon>Crenobacter</taxon>
    </lineage>
</organism>
<evidence type="ECO:0000313" key="1">
    <source>
        <dbReference type="EMBL" id="KZE33551.1"/>
    </source>
</evidence>
<dbReference type="InterPro" id="IPR023214">
    <property type="entry name" value="HAD_sf"/>
</dbReference>
<dbReference type="RefSeq" id="WP_066610946.1">
    <property type="nucleotide sequence ID" value="NZ_LQQU01000013.1"/>
</dbReference>
<sequence>MISLDIPGFGQADLRHLVLDFNGTLACDGVLPSRLRARLADAPGGLTVHVLSGDTFGQAARQLGDLPCTLSVLGAHGQAQAKRDYVLRLGAEQTVAIGNGRNDRLMLSAAALGIAVLGPEGCAAQSVQAADLLVRDIDEAFALLAHPLRLVASLRD</sequence>
<keyword evidence="2" id="KW-1185">Reference proteome</keyword>
<dbReference type="AlphaFoldDB" id="A0A163CZQ5"/>
<dbReference type="EMBL" id="LQQU01000013">
    <property type="protein sequence ID" value="KZE33551.1"/>
    <property type="molecule type" value="Genomic_DNA"/>
</dbReference>
<reference evidence="2" key="1">
    <citation type="submission" date="2016-01" db="EMBL/GenBank/DDBJ databases">
        <title>Draft genome of Chromobacterium sp. F49.</title>
        <authorList>
            <person name="Hong K.W."/>
        </authorList>
    </citation>
    <scope>NUCLEOTIDE SEQUENCE [LARGE SCALE GENOMIC DNA]</scope>
    <source>
        <strain evidence="2">CN10</strain>
    </source>
</reference>
<dbReference type="OrthoDB" id="159409at2"/>
<comment type="caution">
    <text evidence="1">The sequence shown here is derived from an EMBL/GenBank/DDBJ whole genome shotgun (WGS) entry which is preliminary data.</text>
</comment>
<dbReference type="Proteomes" id="UP000076625">
    <property type="component" value="Unassembled WGS sequence"/>
</dbReference>
<dbReference type="SUPFAM" id="SSF56784">
    <property type="entry name" value="HAD-like"/>
    <property type="match status" value="1"/>
</dbReference>
<dbReference type="STRING" id="1452487.AVW16_08425"/>
<gene>
    <name evidence="1" type="ORF">AVW16_08425</name>
</gene>
<protein>
    <submittedName>
        <fullName evidence="1">ATPase P</fullName>
    </submittedName>
</protein>
<dbReference type="InterPro" id="IPR036412">
    <property type="entry name" value="HAD-like_sf"/>
</dbReference>
<dbReference type="Gene3D" id="3.40.50.1000">
    <property type="entry name" value="HAD superfamily/HAD-like"/>
    <property type="match status" value="1"/>
</dbReference>
<accession>A0A163CZQ5</accession>
<proteinExistence type="predicted"/>
<evidence type="ECO:0000313" key="2">
    <source>
        <dbReference type="Proteomes" id="UP000076625"/>
    </source>
</evidence>
<name>A0A163CZQ5_9NEIS</name>